<dbReference type="Pfam" id="PF08748">
    <property type="entry name" value="Phage_TAC_4"/>
    <property type="match status" value="1"/>
</dbReference>
<proteinExistence type="predicted"/>
<dbReference type="OrthoDB" id="8686982at2"/>
<accession>A0A1Y0EMC9</accession>
<protein>
    <submittedName>
        <fullName evidence="1">Uncharacterized protein</fullName>
    </submittedName>
</protein>
<dbReference type="EMBL" id="CP021455">
    <property type="protein sequence ID" value="ARU04757.1"/>
    <property type="molecule type" value="Genomic_DNA"/>
</dbReference>
<dbReference type="KEGG" id="cser:CCO03_08765"/>
<dbReference type="RefSeq" id="WP_087279967.1">
    <property type="nucleotide sequence ID" value="NZ_CP021455.1"/>
</dbReference>
<organism evidence="1 2">
    <name type="scientific">Comamonas serinivorans</name>
    <dbReference type="NCBI Taxonomy" id="1082851"/>
    <lineage>
        <taxon>Bacteria</taxon>
        <taxon>Pseudomonadati</taxon>
        <taxon>Pseudomonadota</taxon>
        <taxon>Betaproteobacteria</taxon>
        <taxon>Burkholderiales</taxon>
        <taxon>Comamonadaceae</taxon>
        <taxon>Comamonas</taxon>
    </lineage>
</organism>
<evidence type="ECO:0000313" key="2">
    <source>
        <dbReference type="Proteomes" id="UP000196138"/>
    </source>
</evidence>
<name>A0A1Y0EMC9_9BURK</name>
<reference evidence="1 2" key="1">
    <citation type="submission" date="2017-05" db="EMBL/GenBank/DDBJ databases">
        <authorList>
            <person name="Song R."/>
            <person name="Chenine A.L."/>
            <person name="Ruprecht R.M."/>
        </authorList>
    </citation>
    <scope>NUCLEOTIDE SEQUENCE [LARGE SCALE GENOMIC DNA]</scope>
    <source>
        <strain evidence="1 2">DSM 26136</strain>
    </source>
</reference>
<evidence type="ECO:0000313" key="1">
    <source>
        <dbReference type="EMBL" id="ARU04757.1"/>
    </source>
</evidence>
<keyword evidence="2" id="KW-1185">Reference proteome</keyword>
<dbReference type="InterPro" id="IPR014859">
    <property type="entry name" value="Phage_TAC_4"/>
</dbReference>
<dbReference type="Proteomes" id="UP000196138">
    <property type="component" value="Chromosome"/>
</dbReference>
<dbReference type="AlphaFoldDB" id="A0A1Y0EMC9"/>
<gene>
    <name evidence="1" type="ORF">CCO03_08765</name>
</gene>
<sequence length="122" mass="13956">MAKSYKELRAQPTFTAKVPVVIPGGGVDEVELTFIYKDRQGQEEVLEAEKALTVAHEKRKTKTFETVLELEFDSLALIASGWEFAEPFTKEAVTDFLRHHRGFNIEAWKTYFSEYVPAKRGN</sequence>